<protein>
    <submittedName>
        <fullName evidence="1">Uncharacterized protein</fullName>
    </submittedName>
</protein>
<comment type="caution">
    <text evidence="1">The sequence shown here is derived from an EMBL/GenBank/DDBJ whole genome shotgun (WGS) entry which is preliminary data.</text>
</comment>
<evidence type="ECO:0000313" key="2">
    <source>
        <dbReference type="Proteomes" id="UP000008988"/>
    </source>
</evidence>
<reference evidence="1 2" key="1">
    <citation type="journal article" date="2008" name="FEMS Yeast Res.">
        <title>Comparative genome analysis of a Saccharomyces cerevisiae wine strain.</title>
        <authorList>
            <person name="Borneman A.R."/>
            <person name="Forgan A.H."/>
            <person name="Pretorius I.S."/>
            <person name="Chambers P.J."/>
        </authorList>
    </citation>
    <scope>NUCLEOTIDE SEQUENCE [LARGE SCALE GENOMIC DNA]</scope>
    <source>
        <strain evidence="1 2">AWRI1631</strain>
    </source>
</reference>
<name>B5VGA6_YEAS6</name>
<dbReference type="AlphaFoldDB" id="B5VGA6"/>
<accession>B5VGA6</accession>
<gene>
    <name evidence="1" type="ORF">AWRI1631_44380</name>
</gene>
<proteinExistence type="predicted"/>
<dbReference type="Proteomes" id="UP000008988">
    <property type="component" value="Unassembled WGS sequence"/>
</dbReference>
<dbReference type="EMBL" id="ABSV01000485">
    <property type="protein sequence ID" value="EDZ73041.1"/>
    <property type="molecule type" value="Genomic_DNA"/>
</dbReference>
<evidence type="ECO:0000313" key="1">
    <source>
        <dbReference type="EMBL" id="EDZ73041.1"/>
    </source>
</evidence>
<sequence>MVCRSSSLFSNRLVKTKIHLSNTFPVLISPEEKSRLGAPACSANASLESFLTISFFSELDSISLLYTSVCVFMSFSSSVCFFGDRTLVIDFLPLMGCLKYLYASPLFFSLSSNMIFALLAHSLRSRLIELSALINVLFPNNPLAFFFSNEPYHILEYILLC</sequence>
<organism evidence="1 2">
    <name type="scientific">Saccharomyces cerevisiae (strain AWRI1631)</name>
    <name type="common">Baker's yeast</name>
    <dbReference type="NCBI Taxonomy" id="545124"/>
    <lineage>
        <taxon>Eukaryota</taxon>
        <taxon>Fungi</taxon>
        <taxon>Dikarya</taxon>
        <taxon>Ascomycota</taxon>
        <taxon>Saccharomycotina</taxon>
        <taxon>Saccharomycetes</taxon>
        <taxon>Saccharomycetales</taxon>
        <taxon>Saccharomycetaceae</taxon>
        <taxon>Saccharomyces</taxon>
    </lineage>
</organism>